<dbReference type="SMART" id="SM00823">
    <property type="entry name" value="PKS_PP"/>
    <property type="match status" value="2"/>
</dbReference>
<sequence length="1997" mass="219213">MAWPLWQAGGMQVDEGGLAALERQGLAAMPTELGLDCFYRALNSSQSQLAFVYGVQRKSERLLNPQEKQPEQASLVDRVYLNDIITLISDIIGTEYESVDADAKFDELGMDIHHLSHLIEQLNVQYESQLVLQDLLDWPTSSALSEYLETLLKQTRNISVASDTHTLEDHGALNAAAVKILKRVVGKRIKLSADLLDETLEFERYGIDSVQSMNITTDLEAIFDTLPKTLFFEYSTIAAMADYFATHYNEKLSDGLEQPRTNAISVPVQPTLSKIPVAAGTVRESRFITSEKLQESVRDIAIIGVAGRYPGARNVQQFWDNLKQGIDSVGEVPITRWEADVYFSKDKQQPGKSYSKWGGFIAGVDEFDPVFFGILPKEVTDISPQERLFLECAHHTLEDGGYTRDLLRQQGKVGVFVGVMWEEYQLFSTATRVLSGHPSSIANRVSYFCNFTGPSMAVDTMCSSSLTSIHLACNALVLNECYAAIAGGVNVSIHPNKYVFLAQKQFISSEGLCRSFGLGGDGYVPGEGVGAILLKTLANAEKDNDSIYAVIKGTAINHGGKSNGYTVPDPVAQAQVIQDALQVAGVSPASISYLEAHGTGTSLGDPIEVAGLTKVFANQRESSSVCALGSVKSNIGHLESAAGVAAITKVILQLKHSMLVPSLHSQQLNPNLDLSNTPFVVQQQLAQWQRPTPGQLLRAGISSFGAGGANAHLIVDEYVSRAKVEKEIAGPHLVVLSADSKEQLDQYAHALYEFIIHSEVSDAQLSDIAFTLQTGREARKFRLGVSVYSVAQLSSELSKYTEGTYEDSEILRGQPNQRDGYLNRLFNDEDLKESIANWWQKNKHIKLLELWVNGLNLVWHELYALNNDVKPNRYSGLPNYPFAGELYPIGDGVSTNVAQQPKIPADQHAFLLTKTWQARPLVQVQHNACSVLILCHSSVRGMALELFKNEPSVQCTVTYGFDVAHVQLAQFDGIIDLMALTTKADIDWDERKNTLQTLEIMRSYIRQRSSSQSVLLQVTRGRCEAGMLDGAELVGFYRSVSQEYRAVISASLDVELQSSAQEITDIIEQEFAALPDYKNSEVCYQNVTRKVPEIVGERLALDWQVNVPKNSYRKDDVALISGGARGIGFELVKHLCSQGINKFIIVGREELPDQELWRDISASQDDGFKGKIKALQAVVESGARVYYLGADVVDKKALNAGISLASKALGSITHVYHCAGVMSQPPALVAKSTADIQSVLSSKIQGLYNLHELCESHSLRTFIIFSSVCTELPNLAAGQLDYVMANSYVDEFVRSMSKQGYDYFRALQWPSWSETGMAVGYQTSLPYQDLGLTTLSNSEGFALMSHALSSEHVCCAPCVFNQPPKFSSWSDTEPLLKREPSQKVSVDASRTKSDTDVRAWLFTRFAEEFGLTLSQLDGEKSFAEYGVESVFLAGFSHTLQQFCEVPLSASLLLEHDTLAKLAEYLSLQPMKLTVSEVLSNDDVAPILPISTTIQNVLPNSQKPIDMLIDETSLAEVKGSDDPVIIGMAGKFPQADDIDTFWQQLLTGDSAIRKQQCNAKGESIYGAWLTDKDKFDNEFFGIPYTDACTMDVQARLLLTQALKAVNDAGYSKAQLVSKRVGVFVGARSRTIMASELLGVANPILALGHNYLAANISRYFDVKGPSLVSDAACASAMVNLQHACDALQLGRIDMAIVGTANVFEDLNTQEFFAQRGLLSQSGHYALFSEHSDGKVLGEAVGVVVLKRESDALRDRDRIYCKVKAIAANNDGQTIGPASPNIDAQRQVISQALKTSQLSADAVSYIEVNGAGSRLLDAIEVSALAKSYQFSQSTAPHYLGSVKPNVGHTLMSSAMVGMIKCALSVYHQQIPPFRQYGELFNEFDFVANKVSFNLETQVLPSSGNGLCAAALNVNADGGSNFHVIFEQCPIQSGAVSKRIRTQLHEKQIDTRLRKSVHTTSKPFTEVNEVNAKSMKPNLDNRQKVQEEQDVLTVWGEMNEE</sequence>
<evidence type="ECO:0000256" key="2">
    <source>
        <dbReference type="ARBA" id="ARBA00004792"/>
    </source>
</evidence>
<dbReference type="InterPro" id="IPR020841">
    <property type="entry name" value="PKS_Beta-ketoAc_synthase_dom"/>
</dbReference>
<dbReference type="GO" id="GO:0031177">
    <property type="term" value="F:phosphopantetheine binding"/>
    <property type="evidence" value="ECO:0007669"/>
    <property type="project" value="InterPro"/>
</dbReference>
<dbReference type="InterPro" id="IPR036736">
    <property type="entry name" value="ACP-like_sf"/>
</dbReference>
<dbReference type="InterPro" id="IPR054514">
    <property type="entry name" value="RhiE-like_linker"/>
</dbReference>
<feature type="domain" description="Carrier" evidence="10">
    <location>
        <begin position="175"/>
        <end position="248"/>
    </location>
</feature>
<comment type="function">
    <text evidence="9">Involved in production of the polyketide antibiotic thailandamide.</text>
</comment>
<dbReference type="SMART" id="SM00825">
    <property type="entry name" value="PKS_KS"/>
    <property type="match status" value="2"/>
</dbReference>
<protein>
    <submittedName>
        <fullName evidence="12">Polyketide synthase PksJ</fullName>
    </submittedName>
</protein>
<evidence type="ECO:0000256" key="7">
    <source>
        <dbReference type="ARBA" id="ARBA00022679"/>
    </source>
</evidence>
<dbReference type="InterPro" id="IPR014031">
    <property type="entry name" value="Ketoacyl_synth_C"/>
</dbReference>
<dbReference type="InterPro" id="IPR036291">
    <property type="entry name" value="NAD(P)-bd_dom_sf"/>
</dbReference>
<dbReference type="GO" id="GO:0004312">
    <property type="term" value="F:fatty acid synthase activity"/>
    <property type="evidence" value="ECO:0007669"/>
    <property type="project" value="TreeGrafter"/>
</dbReference>
<dbReference type="Pfam" id="PF02801">
    <property type="entry name" value="Ketoacyl-synt_C"/>
    <property type="match status" value="2"/>
</dbReference>
<dbReference type="GO" id="GO:0006633">
    <property type="term" value="P:fatty acid biosynthetic process"/>
    <property type="evidence" value="ECO:0007669"/>
    <property type="project" value="TreeGrafter"/>
</dbReference>
<dbReference type="RefSeq" id="WP_261627212.1">
    <property type="nucleotide sequence ID" value="NZ_CAMAPC010000039.1"/>
</dbReference>
<evidence type="ECO:0000313" key="13">
    <source>
        <dbReference type="Proteomes" id="UP001152467"/>
    </source>
</evidence>
<evidence type="ECO:0000256" key="6">
    <source>
        <dbReference type="ARBA" id="ARBA00022553"/>
    </source>
</evidence>
<feature type="domain" description="Ketosynthase family 3 (KS3)" evidence="11">
    <location>
        <begin position="297"/>
        <end position="717"/>
    </location>
</feature>
<organism evidence="12 13">
    <name type="scientific">Pseudoalteromonas holothuriae</name>
    <dbReference type="NCBI Taxonomy" id="2963714"/>
    <lineage>
        <taxon>Bacteria</taxon>
        <taxon>Pseudomonadati</taxon>
        <taxon>Pseudomonadota</taxon>
        <taxon>Gammaproteobacteria</taxon>
        <taxon>Alteromonadales</taxon>
        <taxon>Pseudoalteromonadaceae</taxon>
        <taxon>Pseudoalteromonas</taxon>
    </lineage>
</organism>
<gene>
    <name evidence="12" type="primary">pksJ_3</name>
    <name evidence="12" type="ORF">PSECIP111854_04120</name>
</gene>
<dbReference type="EMBL" id="CAMAPC010000039">
    <property type="protein sequence ID" value="CAH9067494.1"/>
    <property type="molecule type" value="Genomic_DNA"/>
</dbReference>
<evidence type="ECO:0000256" key="4">
    <source>
        <dbReference type="ARBA" id="ARBA00022450"/>
    </source>
</evidence>
<comment type="pathway">
    <text evidence="2">Antibiotic biosynthesis.</text>
</comment>
<dbReference type="PANTHER" id="PTHR43775:SF37">
    <property type="entry name" value="SI:DKEY-61P9.11"/>
    <property type="match status" value="1"/>
</dbReference>
<dbReference type="GO" id="GO:0005737">
    <property type="term" value="C:cytoplasm"/>
    <property type="evidence" value="ECO:0007669"/>
    <property type="project" value="UniProtKB-SubCell"/>
</dbReference>
<dbReference type="Pfam" id="PF08659">
    <property type="entry name" value="KR"/>
    <property type="match status" value="1"/>
</dbReference>
<dbReference type="GO" id="GO:0071770">
    <property type="term" value="P:DIM/DIP cell wall layer assembly"/>
    <property type="evidence" value="ECO:0007669"/>
    <property type="project" value="TreeGrafter"/>
</dbReference>
<dbReference type="CDD" id="cd08953">
    <property type="entry name" value="KR_2_SDR_x"/>
    <property type="match status" value="1"/>
</dbReference>
<feature type="domain" description="Carrier" evidence="10">
    <location>
        <begin position="75"/>
        <end position="152"/>
    </location>
</feature>
<dbReference type="SUPFAM" id="SSF47336">
    <property type="entry name" value="ACP-like"/>
    <property type="match status" value="3"/>
</dbReference>
<dbReference type="PROSITE" id="PS00012">
    <property type="entry name" value="PHOSPHOPANTETHEINE"/>
    <property type="match status" value="1"/>
</dbReference>
<evidence type="ECO:0000256" key="8">
    <source>
        <dbReference type="ARBA" id="ARBA00022737"/>
    </source>
</evidence>
<dbReference type="Pfam" id="PF00550">
    <property type="entry name" value="PP-binding"/>
    <property type="match status" value="3"/>
</dbReference>
<keyword evidence="7" id="KW-0808">Transferase</keyword>
<keyword evidence="5" id="KW-0963">Cytoplasm</keyword>
<dbReference type="FunFam" id="3.40.47.10:FF:000019">
    <property type="entry name" value="Polyketide synthase type I"/>
    <property type="match status" value="1"/>
</dbReference>
<dbReference type="InterPro" id="IPR020806">
    <property type="entry name" value="PKS_PP-bd"/>
</dbReference>
<keyword evidence="8" id="KW-0677">Repeat</keyword>
<dbReference type="InterPro" id="IPR050091">
    <property type="entry name" value="PKS_NRPS_Biosynth_Enz"/>
</dbReference>
<dbReference type="Pfam" id="PF00109">
    <property type="entry name" value="ketoacyl-synt"/>
    <property type="match status" value="2"/>
</dbReference>
<proteinExistence type="inferred from homology"/>
<feature type="domain" description="Ketosynthase family 3 (KS3)" evidence="11">
    <location>
        <begin position="1519"/>
        <end position="1924"/>
    </location>
</feature>
<accession>A0A9W4R5V7</accession>
<dbReference type="SUPFAM" id="SSF53901">
    <property type="entry name" value="Thiolase-like"/>
    <property type="match status" value="2"/>
</dbReference>
<dbReference type="SMART" id="SM00822">
    <property type="entry name" value="PKS_KR"/>
    <property type="match status" value="1"/>
</dbReference>
<evidence type="ECO:0000256" key="5">
    <source>
        <dbReference type="ARBA" id="ARBA00022490"/>
    </source>
</evidence>
<evidence type="ECO:0000256" key="1">
    <source>
        <dbReference type="ARBA" id="ARBA00004496"/>
    </source>
</evidence>
<comment type="subcellular location">
    <subcellularLocation>
        <location evidence="1">Cytoplasm</location>
    </subcellularLocation>
</comment>
<evidence type="ECO:0000259" key="10">
    <source>
        <dbReference type="PROSITE" id="PS50075"/>
    </source>
</evidence>
<dbReference type="Gene3D" id="3.40.47.10">
    <property type="match status" value="2"/>
</dbReference>
<dbReference type="SUPFAM" id="SSF51735">
    <property type="entry name" value="NAD(P)-binding Rossmann-fold domains"/>
    <property type="match status" value="1"/>
</dbReference>
<dbReference type="GO" id="GO:0005886">
    <property type="term" value="C:plasma membrane"/>
    <property type="evidence" value="ECO:0007669"/>
    <property type="project" value="TreeGrafter"/>
</dbReference>
<keyword evidence="4" id="KW-0596">Phosphopantetheine</keyword>
<dbReference type="InterPro" id="IPR013968">
    <property type="entry name" value="PKS_KR"/>
</dbReference>
<evidence type="ECO:0000256" key="3">
    <source>
        <dbReference type="ARBA" id="ARBA00006484"/>
    </source>
</evidence>
<dbReference type="PROSITE" id="PS52004">
    <property type="entry name" value="KS3_2"/>
    <property type="match status" value="2"/>
</dbReference>
<comment type="caution">
    <text evidence="12">The sequence shown here is derived from an EMBL/GenBank/DDBJ whole genome shotgun (WGS) entry which is preliminary data.</text>
</comment>
<dbReference type="InterPro" id="IPR006162">
    <property type="entry name" value="Ppantetheine_attach_site"/>
</dbReference>
<dbReference type="InterPro" id="IPR009081">
    <property type="entry name" value="PP-bd_ACP"/>
</dbReference>
<reference evidence="12" key="1">
    <citation type="submission" date="2022-07" db="EMBL/GenBank/DDBJ databases">
        <authorList>
            <person name="Criscuolo A."/>
        </authorList>
    </citation>
    <scope>NUCLEOTIDE SEQUENCE</scope>
    <source>
        <strain evidence="12">CIP111854</strain>
    </source>
</reference>
<dbReference type="CDD" id="cd00833">
    <property type="entry name" value="PKS"/>
    <property type="match status" value="2"/>
</dbReference>
<dbReference type="InterPro" id="IPR016039">
    <property type="entry name" value="Thiolase-like"/>
</dbReference>
<dbReference type="InterPro" id="IPR014030">
    <property type="entry name" value="Ketoacyl_synth_N"/>
</dbReference>
<dbReference type="Gene3D" id="3.40.50.720">
    <property type="entry name" value="NAD(P)-binding Rossmann-like Domain"/>
    <property type="match status" value="2"/>
</dbReference>
<dbReference type="Gene3D" id="1.10.1200.10">
    <property type="entry name" value="ACP-like"/>
    <property type="match status" value="3"/>
</dbReference>
<dbReference type="Pfam" id="PF22336">
    <property type="entry name" value="RhiE-like_linker"/>
    <property type="match status" value="1"/>
</dbReference>
<evidence type="ECO:0000313" key="12">
    <source>
        <dbReference type="EMBL" id="CAH9067494.1"/>
    </source>
</evidence>
<evidence type="ECO:0000259" key="11">
    <source>
        <dbReference type="PROSITE" id="PS52004"/>
    </source>
</evidence>
<keyword evidence="13" id="KW-1185">Reference proteome</keyword>
<dbReference type="InterPro" id="IPR057326">
    <property type="entry name" value="KR_dom"/>
</dbReference>
<dbReference type="PROSITE" id="PS50075">
    <property type="entry name" value="CARRIER"/>
    <property type="match status" value="2"/>
</dbReference>
<keyword evidence="6" id="KW-0597">Phosphoprotein</keyword>
<dbReference type="PANTHER" id="PTHR43775">
    <property type="entry name" value="FATTY ACID SYNTHASE"/>
    <property type="match status" value="1"/>
</dbReference>
<evidence type="ECO:0000256" key="9">
    <source>
        <dbReference type="ARBA" id="ARBA00054155"/>
    </source>
</evidence>
<name>A0A9W4R5V7_9GAMM</name>
<dbReference type="Gene3D" id="1.10.1240.100">
    <property type="match status" value="1"/>
</dbReference>
<comment type="similarity">
    <text evidence="3">Belongs to the short-chain dehydrogenases/reductases (SDR) family.</text>
</comment>
<dbReference type="Proteomes" id="UP001152467">
    <property type="component" value="Unassembled WGS sequence"/>
</dbReference>